<dbReference type="RefSeq" id="WP_112653430.1">
    <property type="nucleotide sequence ID" value="NZ_CP043451.1"/>
</dbReference>
<evidence type="ECO:0000313" key="3">
    <source>
        <dbReference type="Proteomes" id="UP000250557"/>
    </source>
</evidence>
<sequence>METTNSVIFSCPECNQQVEVHAKAAILNTLNLYHEESVPKPIAETIIGNTVYCPKCGDRFTVMLDTHSATVPLFLRKG</sequence>
<dbReference type="Proteomes" id="UP000663940">
    <property type="component" value="Chromosome"/>
</dbReference>
<dbReference type="Proteomes" id="UP000250557">
    <property type="component" value="Chromosome"/>
</dbReference>
<dbReference type="Gene3D" id="2.20.28.30">
    <property type="entry name" value="RNA polymerase ii, chain L"/>
    <property type="match status" value="1"/>
</dbReference>
<protein>
    <submittedName>
        <fullName evidence="1">Uncharacterized protein</fullName>
    </submittedName>
</protein>
<keyword evidence="4" id="KW-1185">Reference proteome</keyword>
<organism evidence="1 3">
    <name type="scientific">Mucilaginibacter rubeus</name>
    <dbReference type="NCBI Taxonomy" id="2027860"/>
    <lineage>
        <taxon>Bacteria</taxon>
        <taxon>Pseudomonadati</taxon>
        <taxon>Bacteroidota</taxon>
        <taxon>Sphingobacteriia</taxon>
        <taxon>Sphingobacteriales</taxon>
        <taxon>Sphingobacteriaceae</taxon>
        <taxon>Mucilaginibacter</taxon>
    </lineage>
</organism>
<proteinExistence type="predicted"/>
<reference evidence="2 4" key="2">
    <citation type="submission" date="2021-03" db="EMBL/GenBank/DDBJ databases">
        <title>Mucilaginibacter strains isolated from gold and copper mining confer multi heavy-metal resistance.</title>
        <authorList>
            <person name="Li Y."/>
        </authorList>
    </citation>
    <scope>NUCLEOTIDE SEQUENCE [LARGE SCALE GENOMIC DNA]</scope>
    <source>
        <strain evidence="2 4">P2-4</strain>
    </source>
</reference>
<reference evidence="1 3" key="1">
    <citation type="submission" date="2019-08" db="EMBL/GenBank/DDBJ databases">
        <title>Comparative genome analysis confer to the adaptation heavy metal polluted environment.</title>
        <authorList>
            <person name="Li Y."/>
        </authorList>
    </citation>
    <scope>NUCLEOTIDE SEQUENCE [LARGE SCALE GENOMIC DNA]</scope>
    <source>
        <strain evidence="1 3">P2</strain>
    </source>
</reference>
<name>A0AAE6JIT4_9SPHI</name>
<evidence type="ECO:0000313" key="4">
    <source>
        <dbReference type="Proteomes" id="UP000663940"/>
    </source>
</evidence>
<accession>A0AAE6JIT4</accession>
<dbReference type="EMBL" id="CP043451">
    <property type="protein sequence ID" value="QEM06461.1"/>
    <property type="molecule type" value="Genomic_DNA"/>
</dbReference>
<dbReference type="EMBL" id="CP071880">
    <property type="protein sequence ID" value="QTE51011.1"/>
    <property type="molecule type" value="Genomic_DNA"/>
</dbReference>
<evidence type="ECO:0000313" key="1">
    <source>
        <dbReference type="EMBL" id="QEM06461.1"/>
    </source>
</evidence>
<gene>
    <name evidence="1" type="ORF">DIU31_024180</name>
    <name evidence="2" type="ORF">J3L21_03265</name>
</gene>
<dbReference type="AlphaFoldDB" id="A0AAE6JIT4"/>
<evidence type="ECO:0000313" key="2">
    <source>
        <dbReference type="EMBL" id="QTE51011.1"/>
    </source>
</evidence>